<keyword evidence="3" id="KW-1185">Reference proteome</keyword>
<reference evidence="4" key="1">
    <citation type="submission" date="2017-02" db="UniProtKB">
        <authorList>
            <consortium name="WormBaseParasite"/>
        </authorList>
    </citation>
    <scope>IDENTIFICATION</scope>
</reference>
<dbReference type="Proteomes" id="UP000278807">
    <property type="component" value="Unassembled WGS sequence"/>
</dbReference>
<feature type="domain" description="F-box" evidence="1">
    <location>
        <begin position="122"/>
        <end position="168"/>
    </location>
</feature>
<evidence type="ECO:0000259" key="1">
    <source>
        <dbReference type="PROSITE" id="PS50181"/>
    </source>
</evidence>
<dbReference type="InterPro" id="IPR036047">
    <property type="entry name" value="F-box-like_dom_sf"/>
</dbReference>
<sequence>MDEGKPEKTPIDSLFSMEHLKYLGPPSDPVKMATARDFSRKHELIRFFRTWRQTVKSIVEMEGADVRHKMADIHCSEQISKKVFLTWRNYSRKRKQNIQGSNINFVVYMQKASSQSHVKQSGDWFPELPDRILRMIFSYLVPVDYVSCAMVNQAWKIAVDFNASASELDLSKIANRRWPIKACIVSYKID</sequence>
<evidence type="ECO:0000313" key="4">
    <source>
        <dbReference type="WBParaSite" id="HNAJ_0000566301-mRNA-1"/>
    </source>
</evidence>
<reference evidence="2 3" key="2">
    <citation type="submission" date="2018-11" db="EMBL/GenBank/DDBJ databases">
        <authorList>
            <consortium name="Pathogen Informatics"/>
        </authorList>
    </citation>
    <scope>NUCLEOTIDE SEQUENCE [LARGE SCALE GENOMIC DNA]</scope>
</reference>
<dbReference type="Pfam" id="PF00646">
    <property type="entry name" value="F-box"/>
    <property type="match status" value="1"/>
</dbReference>
<name>A0A0R3TF24_RODNA</name>
<dbReference type="WBParaSite" id="HNAJ_0000566301-mRNA-1">
    <property type="protein sequence ID" value="HNAJ_0000566301-mRNA-1"/>
    <property type="gene ID" value="HNAJ_0000566301"/>
</dbReference>
<dbReference type="PROSITE" id="PS50181">
    <property type="entry name" value="FBOX"/>
    <property type="match status" value="1"/>
</dbReference>
<accession>A0A0R3TF24</accession>
<organism evidence="4">
    <name type="scientific">Rodentolepis nana</name>
    <name type="common">Dwarf tapeworm</name>
    <name type="synonym">Hymenolepis nana</name>
    <dbReference type="NCBI Taxonomy" id="102285"/>
    <lineage>
        <taxon>Eukaryota</taxon>
        <taxon>Metazoa</taxon>
        <taxon>Spiralia</taxon>
        <taxon>Lophotrochozoa</taxon>
        <taxon>Platyhelminthes</taxon>
        <taxon>Cestoda</taxon>
        <taxon>Eucestoda</taxon>
        <taxon>Cyclophyllidea</taxon>
        <taxon>Hymenolepididae</taxon>
        <taxon>Rodentolepis</taxon>
    </lineage>
</organism>
<dbReference type="Gene3D" id="1.20.1280.50">
    <property type="match status" value="1"/>
</dbReference>
<dbReference type="SUPFAM" id="SSF81383">
    <property type="entry name" value="F-box domain"/>
    <property type="match status" value="1"/>
</dbReference>
<dbReference type="AlphaFoldDB" id="A0A0R3TF24"/>
<protein>
    <submittedName>
        <fullName evidence="4">F-box domain-containing protein</fullName>
    </submittedName>
</protein>
<evidence type="ECO:0000313" key="3">
    <source>
        <dbReference type="Proteomes" id="UP000278807"/>
    </source>
</evidence>
<dbReference type="InterPro" id="IPR001810">
    <property type="entry name" value="F-box_dom"/>
</dbReference>
<dbReference type="OrthoDB" id="2585512at2759"/>
<dbReference type="EMBL" id="UZAE01005145">
    <property type="protein sequence ID" value="VDO01521.1"/>
    <property type="molecule type" value="Genomic_DNA"/>
</dbReference>
<dbReference type="STRING" id="102285.A0A0R3TF24"/>
<proteinExistence type="predicted"/>
<gene>
    <name evidence="2" type="ORF">HNAJ_LOCUS5661</name>
</gene>
<evidence type="ECO:0000313" key="2">
    <source>
        <dbReference type="EMBL" id="VDO01521.1"/>
    </source>
</evidence>
<dbReference type="CDD" id="cd09917">
    <property type="entry name" value="F-box_SF"/>
    <property type="match status" value="1"/>
</dbReference>